<accession>A0A8H6A8F1</accession>
<feature type="compositionally biased region" description="Polar residues" evidence="1">
    <location>
        <begin position="141"/>
        <end position="155"/>
    </location>
</feature>
<feature type="compositionally biased region" description="Basic and acidic residues" evidence="1">
    <location>
        <begin position="118"/>
        <end position="140"/>
    </location>
</feature>
<protein>
    <submittedName>
        <fullName evidence="2">Uncharacterized protein</fullName>
    </submittedName>
</protein>
<feature type="compositionally biased region" description="Polar residues" evidence="1">
    <location>
        <begin position="477"/>
        <end position="486"/>
    </location>
</feature>
<dbReference type="EMBL" id="SPNV01000046">
    <property type="protein sequence ID" value="KAF5863726.1"/>
    <property type="molecule type" value="Genomic_DNA"/>
</dbReference>
<feature type="compositionally biased region" description="Basic and acidic residues" evidence="1">
    <location>
        <begin position="176"/>
        <end position="204"/>
    </location>
</feature>
<keyword evidence="3" id="KW-1185">Reference proteome</keyword>
<gene>
    <name evidence="2" type="ORF">ETB97_009513</name>
</gene>
<organism evidence="2 3">
    <name type="scientific">Petromyces alliaceus</name>
    <name type="common">Aspergillus alliaceus</name>
    <dbReference type="NCBI Taxonomy" id="209559"/>
    <lineage>
        <taxon>Eukaryota</taxon>
        <taxon>Fungi</taxon>
        <taxon>Dikarya</taxon>
        <taxon>Ascomycota</taxon>
        <taxon>Pezizomycotina</taxon>
        <taxon>Eurotiomycetes</taxon>
        <taxon>Eurotiomycetidae</taxon>
        <taxon>Eurotiales</taxon>
        <taxon>Aspergillaceae</taxon>
        <taxon>Aspergillus</taxon>
        <taxon>Aspergillus subgen. Circumdati</taxon>
    </lineage>
</organism>
<comment type="caution">
    <text evidence="2">The sequence shown here is derived from an EMBL/GenBank/DDBJ whole genome shotgun (WGS) entry which is preliminary data.</text>
</comment>
<feature type="compositionally biased region" description="Low complexity" evidence="1">
    <location>
        <begin position="547"/>
        <end position="556"/>
    </location>
</feature>
<feature type="region of interest" description="Disordered" evidence="1">
    <location>
        <begin position="1"/>
        <end position="505"/>
    </location>
</feature>
<feature type="compositionally biased region" description="Polar residues" evidence="1">
    <location>
        <begin position="27"/>
        <end position="36"/>
    </location>
</feature>
<evidence type="ECO:0000313" key="3">
    <source>
        <dbReference type="Proteomes" id="UP000541154"/>
    </source>
</evidence>
<feature type="compositionally biased region" description="Polar residues" evidence="1">
    <location>
        <begin position="371"/>
        <end position="383"/>
    </location>
</feature>
<reference evidence="2 3" key="1">
    <citation type="submission" date="2019-04" db="EMBL/GenBank/DDBJ databases">
        <title>Aspergillus burnettii sp. nov., novel species from soil in southeast Queensland.</title>
        <authorList>
            <person name="Gilchrist C.L.M."/>
            <person name="Pitt J.I."/>
            <person name="Lange L."/>
            <person name="Lacey H.J."/>
            <person name="Vuong D."/>
            <person name="Midgley D.J."/>
            <person name="Greenfield P."/>
            <person name="Bradbury M."/>
            <person name="Lacey E."/>
            <person name="Busk P.K."/>
            <person name="Pilgaard B."/>
            <person name="Chooi Y.H."/>
            <person name="Piggott A.M."/>
        </authorList>
    </citation>
    <scope>NUCLEOTIDE SEQUENCE [LARGE SCALE GENOMIC DNA]</scope>
    <source>
        <strain evidence="2 3">FRR 5400</strain>
    </source>
</reference>
<feature type="compositionally biased region" description="Basic and acidic residues" evidence="1">
    <location>
        <begin position="248"/>
        <end position="267"/>
    </location>
</feature>
<feature type="compositionally biased region" description="Acidic residues" evidence="1">
    <location>
        <begin position="447"/>
        <end position="461"/>
    </location>
</feature>
<dbReference type="Proteomes" id="UP000541154">
    <property type="component" value="Unassembled WGS sequence"/>
</dbReference>
<proteinExistence type="predicted"/>
<evidence type="ECO:0000256" key="1">
    <source>
        <dbReference type="SAM" id="MobiDB-lite"/>
    </source>
</evidence>
<feature type="compositionally biased region" description="Low complexity" evidence="1">
    <location>
        <begin position="283"/>
        <end position="292"/>
    </location>
</feature>
<feature type="region of interest" description="Disordered" evidence="1">
    <location>
        <begin position="528"/>
        <end position="619"/>
    </location>
</feature>
<feature type="compositionally biased region" description="Basic and acidic residues" evidence="1">
    <location>
        <begin position="387"/>
        <end position="401"/>
    </location>
</feature>
<feature type="compositionally biased region" description="Polar residues" evidence="1">
    <location>
        <begin position="46"/>
        <end position="83"/>
    </location>
</feature>
<sequence length="654" mass="72554">MRPGDKSLPNAKTSDDQFRTPNKPAGPTTTSDSLRGTSAAEKRTETPASSDSTFRSWKRTSFASARDQPTLTQIDFVTLSQPQSDDDDDLDYIGDAPKKGTRKSREVIEIADDSGNDADYRPSEREQAPRTRGVKFDHDTSNPASKNKMTRQNDGPSKRGRKKSGDGAKGVKKGKEKQQKDKTLTQMDYVRRYLKIEPYEDVKLEYTYTTPQKHERKSHSVQPPNTGDAPRTAYDTHASSSESKRRKLNESRSNEKPEVTEDHKEHQSIGGPVTPRKFRKSEIPSSQSPESPGLAIISSSQFRGATRSPLKRASLTPIFKRTKEESPSCDIIKRPAQSPVRTLIPHDTPPPMMPHSPLSSKHISKEILENNAYSTQSPSTKGSITPKDTDKAGGEELHERPTTTQRTVIYETDADTDSGDLQDDEFNIPGSPSEKVPADQYHTHEEKDDDDDDVLLNEDSQDLPPIPQSGLDIESGPLQSETNLPSDASIYYRRPQQATQFPLEPVPTINTQKWAELFPDDQLESTAVSRLQSSAAGRIPHRPSLHTQTQTQTQTQSQEPDKASTEIVPESSPIVFCESGDLPRAPATRESVVQVESSQPADRFHRKADTDRNPQPRGILSTSQLLTSSVMESITLPMFLLGSQDSIGEPYSDT</sequence>
<feature type="compositionally biased region" description="Acidic residues" evidence="1">
    <location>
        <begin position="412"/>
        <end position="426"/>
    </location>
</feature>
<dbReference type="AlphaFoldDB" id="A0A8H6A8F1"/>
<name>A0A8H6A8F1_PETAA</name>
<evidence type="ECO:0000313" key="2">
    <source>
        <dbReference type="EMBL" id="KAF5863726.1"/>
    </source>
</evidence>